<evidence type="ECO:0000256" key="1">
    <source>
        <dbReference type="ARBA" id="ARBA00008007"/>
    </source>
</evidence>
<comment type="caution">
    <text evidence="4">The sequence shown here is derived from an EMBL/GenBank/DDBJ whole genome shotgun (WGS) entry which is preliminary data.</text>
</comment>
<dbReference type="AlphaFoldDB" id="A0A1G2B9G3"/>
<dbReference type="PANTHER" id="PTHR47505:SF1">
    <property type="entry name" value="DNA UTILIZATION PROTEIN YHGH"/>
    <property type="match status" value="1"/>
</dbReference>
<dbReference type="Gene3D" id="3.40.50.2020">
    <property type="match status" value="1"/>
</dbReference>
<feature type="domain" description="Phosphoribosyltransferase" evidence="3">
    <location>
        <begin position="93"/>
        <end position="184"/>
    </location>
</feature>
<dbReference type="Proteomes" id="UP000179164">
    <property type="component" value="Unassembled WGS sequence"/>
</dbReference>
<evidence type="ECO:0000259" key="3">
    <source>
        <dbReference type="Pfam" id="PF00156"/>
    </source>
</evidence>
<evidence type="ECO:0000313" key="5">
    <source>
        <dbReference type="Proteomes" id="UP000179164"/>
    </source>
</evidence>
<accession>A0A1G2B9G3</accession>
<gene>
    <name evidence="4" type="ORF">A2898_03950</name>
</gene>
<dbReference type="EMBL" id="MHKE01000004">
    <property type="protein sequence ID" value="OGY84837.1"/>
    <property type="molecule type" value="Genomic_DNA"/>
</dbReference>
<dbReference type="Pfam" id="PF00156">
    <property type="entry name" value="Pribosyltran"/>
    <property type="match status" value="1"/>
</dbReference>
<dbReference type="STRING" id="1798543.A2898_03950"/>
<keyword evidence="2" id="KW-0732">Signal</keyword>
<dbReference type="SUPFAM" id="SSF53271">
    <property type="entry name" value="PRTase-like"/>
    <property type="match status" value="1"/>
</dbReference>
<proteinExistence type="inferred from homology"/>
<dbReference type="InterPro" id="IPR029057">
    <property type="entry name" value="PRTase-like"/>
</dbReference>
<dbReference type="InterPro" id="IPR051910">
    <property type="entry name" value="ComF/GntX_DNA_util-trans"/>
</dbReference>
<comment type="similarity">
    <text evidence="1">Belongs to the ComF/GntX family.</text>
</comment>
<evidence type="ECO:0000313" key="4">
    <source>
        <dbReference type="EMBL" id="OGY84837.1"/>
    </source>
</evidence>
<sequence>MVKTRSGIVCSACIPSSSLASVWIMASYKQETVQELVHALKYQGAQSMMREVHMLVLRLLKTFDMPTDSEKTVITAIPLHSSRFRERGFNQAALLAQSVGACLDAPIAPDILKRTRNTPPQAQLSKTDRLKNLQEAFIVNNPLAIRGKHVMLVDDVATTCTTMLAAADVLRHHGALSVHGIALARGVWTN</sequence>
<evidence type="ECO:0000256" key="2">
    <source>
        <dbReference type="SAM" id="SignalP"/>
    </source>
</evidence>
<feature type="signal peptide" evidence="2">
    <location>
        <begin position="1"/>
        <end position="20"/>
    </location>
</feature>
<dbReference type="CDD" id="cd06223">
    <property type="entry name" value="PRTases_typeI"/>
    <property type="match status" value="1"/>
</dbReference>
<dbReference type="PANTHER" id="PTHR47505">
    <property type="entry name" value="DNA UTILIZATION PROTEIN YHGH"/>
    <property type="match status" value="1"/>
</dbReference>
<protein>
    <recommendedName>
        <fullName evidence="3">Phosphoribosyltransferase domain-containing protein</fullName>
    </recommendedName>
</protein>
<organism evidence="4 5">
    <name type="scientific">Candidatus Kerfeldbacteria bacterium RIFCSPLOWO2_01_FULL_48_11</name>
    <dbReference type="NCBI Taxonomy" id="1798543"/>
    <lineage>
        <taxon>Bacteria</taxon>
        <taxon>Candidatus Kerfeldiibacteriota</taxon>
    </lineage>
</organism>
<dbReference type="InterPro" id="IPR000836">
    <property type="entry name" value="PRTase_dom"/>
</dbReference>
<name>A0A1G2B9G3_9BACT</name>
<reference evidence="4 5" key="1">
    <citation type="journal article" date="2016" name="Nat. Commun.">
        <title>Thousands of microbial genomes shed light on interconnected biogeochemical processes in an aquifer system.</title>
        <authorList>
            <person name="Anantharaman K."/>
            <person name="Brown C.T."/>
            <person name="Hug L.A."/>
            <person name="Sharon I."/>
            <person name="Castelle C.J."/>
            <person name="Probst A.J."/>
            <person name="Thomas B.C."/>
            <person name="Singh A."/>
            <person name="Wilkins M.J."/>
            <person name="Karaoz U."/>
            <person name="Brodie E.L."/>
            <person name="Williams K.H."/>
            <person name="Hubbard S.S."/>
            <person name="Banfield J.F."/>
        </authorList>
    </citation>
    <scope>NUCLEOTIDE SEQUENCE [LARGE SCALE GENOMIC DNA]</scope>
</reference>
<feature type="chain" id="PRO_5009582035" description="Phosphoribosyltransferase domain-containing protein" evidence="2">
    <location>
        <begin position="21"/>
        <end position="190"/>
    </location>
</feature>